<evidence type="ECO:0000256" key="5">
    <source>
        <dbReference type="ARBA" id="ARBA00023136"/>
    </source>
</evidence>
<evidence type="ECO:0000313" key="8">
    <source>
        <dbReference type="Proteomes" id="UP000092967"/>
    </source>
</evidence>
<sequence>MQNIAYIFGGLFGFISIVLGAFGSHLLKKKWSKEILDSFEIGVKYQMYHALFLILLGLVLPLPSTIATLAIILAIVGVIMFSGSIYGICILKSREIPVKFLGPITPLGGLCLLLSWAFFLLSLI</sequence>
<dbReference type="KEGG" id="wfu:AXE80_07795"/>
<evidence type="ECO:0000256" key="1">
    <source>
        <dbReference type="ARBA" id="ARBA00004141"/>
    </source>
</evidence>
<feature type="transmembrane region" description="Helical" evidence="6">
    <location>
        <begin position="6"/>
        <end position="27"/>
    </location>
</feature>
<protein>
    <recommendedName>
        <fullName evidence="9">DUF423 domain-containing protein</fullName>
    </recommendedName>
</protein>
<name>A0A1B1Y5Z1_9FLAO</name>
<proteinExistence type="inferred from homology"/>
<keyword evidence="4 6" id="KW-1133">Transmembrane helix</keyword>
<organism evidence="7 8">
    <name type="scientific">Wenyingzhuangia fucanilytica</name>
    <dbReference type="NCBI Taxonomy" id="1790137"/>
    <lineage>
        <taxon>Bacteria</taxon>
        <taxon>Pseudomonadati</taxon>
        <taxon>Bacteroidota</taxon>
        <taxon>Flavobacteriia</taxon>
        <taxon>Flavobacteriales</taxon>
        <taxon>Flavobacteriaceae</taxon>
        <taxon>Wenyingzhuangia</taxon>
    </lineage>
</organism>
<dbReference type="GO" id="GO:0005886">
    <property type="term" value="C:plasma membrane"/>
    <property type="evidence" value="ECO:0007669"/>
    <property type="project" value="TreeGrafter"/>
</dbReference>
<accession>A0A1B1Y5Z1</accession>
<dbReference type="PANTHER" id="PTHR43461">
    <property type="entry name" value="TRANSMEMBRANE PROTEIN 256"/>
    <property type="match status" value="1"/>
</dbReference>
<dbReference type="PANTHER" id="PTHR43461:SF1">
    <property type="entry name" value="TRANSMEMBRANE PROTEIN 256"/>
    <property type="match status" value="1"/>
</dbReference>
<gene>
    <name evidence="7" type="ORF">AXE80_07795</name>
</gene>
<dbReference type="OrthoDB" id="9802121at2"/>
<evidence type="ECO:0000256" key="4">
    <source>
        <dbReference type="ARBA" id="ARBA00022989"/>
    </source>
</evidence>
<comment type="similarity">
    <text evidence="2">Belongs to the UPF0382 family.</text>
</comment>
<evidence type="ECO:0008006" key="9">
    <source>
        <dbReference type="Google" id="ProtNLM"/>
    </source>
</evidence>
<evidence type="ECO:0000256" key="2">
    <source>
        <dbReference type="ARBA" id="ARBA00009694"/>
    </source>
</evidence>
<dbReference type="Pfam" id="PF04241">
    <property type="entry name" value="DUF423"/>
    <property type="match status" value="1"/>
</dbReference>
<evidence type="ECO:0000256" key="6">
    <source>
        <dbReference type="SAM" id="Phobius"/>
    </source>
</evidence>
<feature type="transmembrane region" description="Helical" evidence="6">
    <location>
        <begin position="100"/>
        <end position="121"/>
    </location>
</feature>
<evidence type="ECO:0000313" key="7">
    <source>
        <dbReference type="EMBL" id="ANW96185.1"/>
    </source>
</evidence>
<dbReference type="RefSeq" id="WP_068826047.1">
    <property type="nucleotide sequence ID" value="NZ_CP014224.1"/>
</dbReference>
<comment type="subcellular location">
    <subcellularLocation>
        <location evidence="1">Membrane</location>
        <topology evidence="1">Multi-pass membrane protein</topology>
    </subcellularLocation>
</comment>
<dbReference type="STRING" id="1790137.AXE80_07795"/>
<dbReference type="AlphaFoldDB" id="A0A1B1Y5Z1"/>
<dbReference type="EMBL" id="CP014224">
    <property type="protein sequence ID" value="ANW96185.1"/>
    <property type="molecule type" value="Genomic_DNA"/>
</dbReference>
<reference evidence="7 8" key="1">
    <citation type="submission" date="2016-02" db="EMBL/GenBank/DDBJ databases">
        <authorList>
            <person name="Wen L."/>
            <person name="He K."/>
            <person name="Yang H."/>
        </authorList>
    </citation>
    <scope>NUCLEOTIDE SEQUENCE [LARGE SCALE GENOMIC DNA]</scope>
    <source>
        <strain evidence="7 8">CZ1127</strain>
    </source>
</reference>
<feature type="transmembrane region" description="Helical" evidence="6">
    <location>
        <begin position="47"/>
        <end position="63"/>
    </location>
</feature>
<evidence type="ECO:0000256" key="3">
    <source>
        <dbReference type="ARBA" id="ARBA00022692"/>
    </source>
</evidence>
<keyword evidence="3 6" id="KW-0812">Transmembrane</keyword>
<feature type="transmembrane region" description="Helical" evidence="6">
    <location>
        <begin position="69"/>
        <end position="88"/>
    </location>
</feature>
<keyword evidence="5 6" id="KW-0472">Membrane</keyword>
<keyword evidence="8" id="KW-1185">Reference proteome</keyword>
<dbReference type="InterPro" id="IPR006696">
    <property type="entry name" value="DUF423"/>
</dbReference>
<dbReference type="Proteomes" id="UP000092967">
    <property type="component" value="Chromosome"/>
</dbReference>